<dbReference type="Pfam" id="PF00501">
    <property type="entry name" value="AMP-binding"/>
    <property type="match status" value="1"/>
</dbReference>
<organism evidence="4 5">
    <name type="scientific">Acanthamoeba castellanii (strain ATCC 30010 / Neff)</name>
    <dbReference type="NCBI Taxonomy" id="1257118"/>
    <lineage>
        <taxon>Eukaryota</taxon>
        <taxon>Amoebozoa</taxon>
        <taxon>Discosea</taxon>
        <taxon>Longamoebia</taxon>
        <taxon>Centramoebida</taxon>
        <taxon>Acanthamoebidae</taxon>
        <taxon>Acanthamoeba</taxon>
    </lineage>
</organism>
<dbReference type="OrthoDB" id="416786at2759"/>
<dbReference type="InterPro" id="IPR020845">
    <property type="entry name" value="AMP-binding_CS"/>
</dbReference>
<dbReference type="EMBL" id="KB007933">
    <property type="protein sequence ID" value="ELR19288.1"/>
    <property type="molecule type" value="Genomic_DNA"/>
</dbReference>
<feature type="region of interest" description="Disordered" evidence="2">
    <location>
        <begin position="614"/>
        <end position="649"/>
    </location>
</feature>
<dbReference type="SUPFAM" id="SSF47336">
    <property type="entry name" value="ACP-like"/>
    <property type="match status" value="1"/>
</dbReference>
<feature type="region of interest" description="Disordered" evidence="2">
    <location>
        <begin position="743"/>
        <end position="780"/>
    </location>
</feature>
<dbReference type="VEuPathDB" id="AmoebaDB:ACA1_264620"/>
<dbReference type="GO" id="GO:0031177">
    <property type="term" value="F:phosphopantetheine binding"/>
    <property type="evidence" value="ECO:0007669"/>
    <property type="project" value="TreeGrafter"/>
</dbReference>
<evidence type="ECO:0000259" key="3">
    <source>
        <dbReference type="Pfam" id="PF00501"/>
    </source>
</evidence>
<dbReference type="InterPro" id="IPR002110">
    <property type="entry name" value="Ankyrin_rpt"/>
</dbReference>
<dbReference type="InterPro" id="IPR042099">
    <property type="entry name" value="ANL_N_sf"/>
</dbReference>
<feature type="region of interest" description="Disordered" evidence="2">
    <location>
        <begin position="900"/>
        <end position="932"/>
    </location>
</feature>
<feature type="non-terminal residue" evidence="4">
    <location>
        <position position="1"/>
    </location>
</feature>
<dbReference type="SUPFAM" id="SSF48403">
    <property type="entry name" value="Ankyrin repeat"/>
    <property type="match status" value="1"/>
</dbReference>
<dbReference type="InterPro" id="IPR036770">
    <property type="entry name" value="Ankyrin_rpt-contain_sf"/>
</dbReference>
<dbReference type="InterPro" id="IPR036736">
    <property type="entry name" value="ACP-like_sf"/>
</dbReference>
<dbReference type="GO" id="GO:0044550">
    <property type="term" value="P:secondary metabolite biosynthetic process"/>
    <property type="evidence" value="ECO:0007669"/>
    <property type="project" value="TreeGrafter"/>
</dbReference>
<dbReference type="GO" id="GO:0043041">
    <property type="term" value="P:amino acid activation for nonribosomal peptide biosynthetic process"/>
    <property type="evidence" value="ECO:0007669"/>
    <property type="project" value="TreeGrafter"/>
</dbReference>
<dbReference type="InterPro" id="IPR045851">
    <property type="entry name" value="AMP-bd_C_sf"/>
</dbReference>
<dbReference type="PANTHER" id="PTHR45527">
    <property type="entry name" value="NONRIBOSOMAL PEPTIDE SYNTHETASE"/>
    <property type="match status" value="1"/>
</dbReference>
<dbReference type="Gene3D" id="1.10.1200.10">
    <property type="entry name" value="ACP-like"/>
    <property type="match status" value="1"/>
</dbReference>
<evidence type="ECO:0000313" key="4">
    <source>
        <dbReference type="EMBL" id="ELR19288.1"/>
    </source>
</evidence>
<evidence type="ECO:0000313" key="5">
    <source>
        <dbReference type="Proteomes" id="UP000011083"/>
    </source>
</evidence>
<dbReference type="Gene3D" id="3.30.300.30">
    <property type="match status" value="1"/>
</dbReference>
<dbReference type="KEGG" id="acan:ACA1_264620"/>
<name>L8H3I9_ACACF</name>
<evidence type="ECO:0000256" key="1">
    <source>
        <dbReference type="PROSITE-ProRule" id="PRU00023"/>
    </source>
</evidence>
<accession>L8H3I9</accession>
<keyword evidence="1" id="KW-0040">ANK repeat</keyword>
<dbReference type="RefSeq" id="XP_004341373.1">
    <property type="nucleotide sequence ID" value="XM_004341325.1"/>
</dbReference>
<dbReference type="OMA" id="GRRDWEM"/>
<dbReference type="Gene3D" id="1.25.40.20">
    <property type="entry name" value="Ankyrin repeat-containing domain"/>
    <property type="match status" value="1"/>
</dbReference>
<feature type="repeat" description="ANK" evidence="1">
    <location>
        <begin position="783"/>
        <end position="815"/>
    </location>
</feature>
<feature type="compositionally biased region" description="Gly residues" evidence="2">
    <location>
        <begin position="923"/>
        <end position="932"/>
    </location>
</feature>
<dbReference type="AlphaFoldDB" id="L8H3I9"/>
<dbReference type="PROSITE" id="PS00012">
    <property type="entry name" value="PHOSPHOPANTETHEINE"/>
    <property type="match status" value="1"/>
</dbReference>
<dbReference type="STRING" id="1257118.L8H3I9"/>
<proteinExistence type="predicted"/>
<feature type="repeat" description="ANK" evidence="1">
    <location>
        <begin position="941"/>
        <end position="973"/>
    </location>
</feature>
<dbReference type="Pfam" id="PF12796">
    <property type="entry name" value="Ank_2"/>
    <property type="match status" value="2"/>
</dbReference>
<dbReference type="PROSITE" id="PS50297">
    <property type="entry name" value="ANK_REP_REGION"/>
    <property type="match status" value="2"/>
</dbReference>
<dbReference type="PANTHER" id="PTHR45527:SF1">
    <property type="entry name" value="FATTY ACID SYNTHASE"/>
    <property type="match status" value="1"/>
</dbReference>
<gene>
    <name evidence="4" type="ORF">ACA1_264620</name>
</gene>
<feature type="domain" description="AMP-dependent synthetase/ligase" evidence="3">
    <location>
        <begin position="22"/>
        <end position="375"/>
    </location>
</feature>
<dbReference type="SMART" id="SM00248">
    <property type="entry name" value="ANK"/>
    <property type="match status" value="4"/>
</dbReference>
<feature type="repeat" description="ANK" evidence="1">
    <location>
        <begin position="816"/>
        <end position="848"/>
    </location>
</feature>
<feature type="compositionally biased region" description="Low complexity" evidence="2">
    <location>
        <begin position="900"/>
        <end position="922"/>
    </location>
</feature>
<evidence type="ECO:0000256" key="2">
    <source>
        <dbReference type="SAM" id="MobiDB-lite"/>
    </source>
</evidence>
<dbReference type="SUPFAM" id="SSF56801">
    <property type="entry name" value="Acetyl-CoA synthetase-like"/>
    <property type="match status" value="1"/>
</dbReference>
<protein>
    <submittedName>
        <fullName evidence="4">AMPbinding enzyme domain containing protein</fullName>
    </submittedName>
</protein>
<dbReference type="InterPro" id="IPR000873">
    <property type="entry name" value="AMP-dep_synth/lig_dom"/>
</dbReference>
<sequence>WRAARAIARTLLLRCPHADDVKRKVGVMIDDGPLLPIVELAVLLAEMVIIPLDAGDPRDANTSQIAHEAIRASEIAPSPLVLTIASTTGAIDPGATFILTQDDRRRAINDKESKEDKNEDDEFSFASPSSTSSASVSHIFFTSGSTGRPKGCVVAHSALLSYCRAKSQVHRVDESSVCFVASSLTFDPSLGDFFSTWCSGGVVALAPRSLIFSSLGACLSATHATHLLTSPSLFSTITRPPSSSALSPASSSTSSSDWLPELRVVALGGEPMPRGMMEAWSAECRLSVINTYGVTECCVYQTAAFLRPDSPTPKLLGDPLPGNQVLVMRRKAAACDDDEPVVSHDDIADMRLVAEGSGEEGELWIAGDQVGQGYLNMPELTARKFVVHPTYGRCFRTGDLVAAFPAGAPGWKLVGRSDGQVKISGQRVELGEIEEALLAVASPQLIHSAAVVLSSLGGHGQRGESGQLVAYCCIELPSGSAIAAASHEELLSELLRLLCEERLPRHMVPSRFVFVASLPTTRTGKIARALLAKQDLPPLHFASSTSSQASSYEEAGQSDEVDDFWRNLVAATWGRVLGLEGLVTARANAHFMELGGDSLAALRVCQSIAGQINDARQKKPTAEVTKSTAKTKAKPSPKATTGGDKEEETAAAAGEFGELLGPLAPAELLKRPRLWDFARHLREAGGDDQSARQPASSPLAATAELRSRDAELLRMLYRAVGAGAQSIVRFLLDHRCLHPDGRQQGVGAAGGKATAAAASKGSASRGAGSSGARPASASPAPRRYLTPLHVACANGHANVALELLARGASPTIADPSGVQPIHLAAQKGPVEVLDALLTSSSTSSSSSSASAKKAKAAVNPSVLMAKDDNQQTVLHHAARADAPGKVMDHLLEKWMAAGAATSKGTTTTATKGGRGGATTSARGAGGSGGAGAGGVDCVDRWRRTPLHWAVVNGHRTMVAKLLECGADRKKVDDKGETPLAIAERRARCGAKERPEGMGASVFGDIAKLLGGSGSTKRVSMYTREG</sequence>
<dbReference type="InterPro" id="IPR006162">
    <property type="entry name" value="Ppantetheine_attach_site"/>
</dbReference>
<dbReference type="PROSITE" id="PS50088">
    <property type="entry name" value="ANK_REPEAT"/>
    <property type="match status" value="3"/>
</dbReference>
<dbReference type="GeneID" id="14920065"/>
<feature type="region of interest" description="Disordered" evidence="2">
    <location>
        <begin position="110"/>
        <end position="132"/>
    </location>
</feature>
<dbReference type="PROSITE" id="PS00455">
    <property type="entry name" value="AMP_BINDING"/>
    <property type="match status" value="1"/>
</dbReference>
<keyword evidence="5" id="KW-1185">Reference proteome</keyword>
<feature type="compositionally biased region" description="Low complexity" evidence="2">
    <location>
        <begin position="751"/>
        <end position="780"/>
    </location>
</feature>
<dbReference type="Gene3D" id="3.40.50.12780">
    <property type="entry name" value="N-terminal domain of ligase-like"/>
    <property type="match status" value="1"/>
</dbReference>
<reference evidence="4 5" key="1">
    <citation type="journal article" date="2013" name="Genome Biol.">
        <title>Genome of Acanthamoeba castellanii highlights extensive lateral gene transfer and early evolution of tyrosine kinase signaling.</title>
        <authorList>
            <person name="Clarke M."/>
            <person name="Lohan A.J."/>
            <person name="Liu B."/>
            <person name="Lagkouvardos I."/>
            <person name="Roy S."/>
            <person name="Zafar N."/>
            <person name="Bertelli C."/>
            <person name="Schilde C."/>
            <person name="Kianianmomeni A."/>
            <person name="Burglin T.R."/>
            <person name="Frech C."/>
            <person name="Turcotte B."/>
            <person name="Kopec K.O."/>
            <person name="Synnott J.M."/>
            <person name="Choo C."/>
            <person name="Paponov I."/>
            <person name="Finkler A."/>
            <person name="Soon Heng Tan C."/>
            <person name="Hutchins A.P."/>
            <person name="Weinmeier T."/>
            <person name="Rattei T."/>
            <person name="Chu J.S."/>
            <person name="Gimenez G."/>
            <person name="Irimia M."/>
            <person name="Rigden D.J."/>
            <person name="Fitzpatrick D.A."/>
            <person name="Lorenzo-Morales J."/>
            <person name="Bateman A."/>
            <person name="Chiu C.H."/>
            <person name="Tang P."/>
            <person name="Hegemann P."/>
            <person name="Fromm H."/>
            <person name="Raoult D."/>
            <person name="Greub G."/>
            <person name="Miranda-Saavedra D."/>
            <person name="Chen N."/>
            <person name="Nash P."/>
            <person name="Ginger M.L."/>
            <person name="Horn M."/>
            <person name="Schaap P."/>
            <person name="Caler L."/>
            <person name="Loftus B."/>
        </authorList>
    </citation>
    <scope>NUCLEOTIDE SEQUENCE [LARGE SCALE GENOMIC DNA]</scope>
    <source>
        <strain evidence="4 5">Neff</strain>
    </source>
</reference>
<dbReference type="Proteomes" id="UP000011083">
    <property type="component" value="Unassembled WGS sequence"/>
</dbReference>
<dbReference type="GO" id="GO:0005737">
    <property type="term" value="C:cytoplasm"/>
    <property type="evidence" value="ECO:0007669"/>
    <property type="project" value="TreeGrafter"/>
</dbReference>